<dbReference type="Proteomes" id="UP000789375">
    <property type="component" value="Unassembled WGS sequence"/>
</dbReference>
<proteinExistence type="predicted"/>
<protein>
    <submittedName>
        <fullName evidence="1">14148_t:CDS:1</fullName>
    </submittedName>
</protein>
<dbReference type="AlphaFoldDB" id="A0A9N9CIY3"/>
<sequence length="68" mass="8196">MIEKKLCGYRLKIQKNLKEVLAKYEIEVIFHKTELGFAGKMYEPFSDFQSNFLQNIRLNNRYTIVYTK</sequence>
<comment type="caution">
    <text evidence="1">The sequence shown here is derived from an EMBL/GenBank/DDBJ whole genome shotgun (WGS) entry which is preliminary data.</text>
</comment>
<accession>A0A9N9CIY3</accession>
<gene>
    <name evidence="1" type="ORF">FMOSSE_LOCUS9159</name>
</gene>
<reference evidence="1" key="1">
    <citation type="submission" date="2021-06" db="EMBL/GenBank/DDBJ databases">
        <authorList>
            <person name="Kallberg Y."/>
            <person name="Tangrot J."/>
            <person name="Rosling A."/>
        </authorList>
    </citation>
    <scope>NUCLEOTIDE SEQUENCE</scope>
    <source>
        <strain evidence="1">87-6 pot B 2015</strain>
    </source>
</reference>
<keyword evidence="2" id="KW-1185">Reference proteome</keyword>
<evidence type="ECO:0000313" key="2">
    <source>
        <dbReference type="Proteomes" id="UP000789375"/>
    </source>
</evidence>
<evidence type="ECO:0000313" key="1">
    <source>
        <dbReference type="EMBL" id="CAG8605141.1"/>
    </source>
</evidence>
<dbReference type="EMBL" id="CAJVPP010002591">
    <property type="protein sequence ID" value="CAG8605141.1"/>
    <property type="molecule type" value="Genomic_DNA"/>
</dbReference>
<organism evidence="1 2">
    <name type="scientific">Funneliformis mosseae</name>
    <name type="common">Endomycorrhizal fungus</name>
    <name type="synonym">Glomus mosseae</name>
    <dbReference type="NCBI Taxonomy" id="27381"/>
    <lineage>
        <taxon>Eukaryota</taxon>
        <taxon>Fungi</taxon>
        <taxon>Fungi incertae sedis</taxon>
        <taxon>Mucoromycota</taxon>
        <taxon>Glomeromycotina</taxon>
        <taxon>Glomeromycetes</taxon>
        <taxon>Glomerales</taxon>
        <taxon>Glomeraceae</taxon>
        <taxon>Funneliformis</taxon>
    </lineage>
</organism>
<name>A0A9N9CIY3_FUNMO</name>